<feature type="compositionally biased region" description="Basic and acidic residues" evidence="1">
    <location>
        <begin position="1"/>
        <end position="13"/>
    </location>
</feature>
<evidence type="ECO:0000256" key="1">
    <source>
        <dbReference type="SAM" id="MobiDB-lite"/>
    </source>
</evidence>
<reference evidence="2" key="1">
    <citation type="submission" date="2016-10" db="EMBL/GenBank/DDBJ databases">
        <authorList>
            <person name="de Groot N.N."/>
        </authorList>
    </citation>
    <scope>NUCLEOTIDE SEQUENCE</scope>
</reference>
<feature type="compositionally biased region" description="Basic and acidic residues" evidence="1">
    <location>
        <begin position="21"/>
        <end position="31"/>
    </location>
</feature>
<evidence type="ECO:0000313" key="2">
    <source>
        <dbReference type="EMBL" id="SFV55409.1"/>
    </source>
</evidence>
<sequence>MAEKWDGEQKDNDGAAFAVDQPKKEDWHDDWSGRAMVDGTMYWVGIRDMVSAAGKDYKKVRFNPITENYTARAREGEVAASKDDIPF</sequence>
<gene>
    <name evidence="2" type="ORF">MNB_SV-3-1404</name>
</gene>
<protein>
    <submittedName>
        <fullName evidence="2">Uncharacterized protein</fullName>
    </submittedName>
</protein>
<organism evidence="2">
    <name type="scientific">hydrothermal vent metagenome</name>
    <dbReference type="NCBI Taxonomy" id="652676"/>
    <lineage>
        <taxon>unclassified sequences</taxon>
        <taxon>metagenomes</taxon>
        <taxon>ecological metagenomes</taxon>
    </lineage>
</organism>
<proteinExistence type="predicted"/>
<dbReference type="EMBL" id="FPHI01000010">
    <property type="protein sequence ID" value="SFV55409.1"/>
    <property type="molecule type" value="Genomic_DNA"/>
</dbReference>
<feature type="region of interest" description="Disordered" evidence="1">
    <location>
        <begin position="1"/>
        <end position="31"/>
    </location>
</feature>
<name>A0A1W1BPE1_9ZZZZ</name>
<accession>A0A1W1BPE1</accession>
<dbReference type="AlphaFoldDB" id="A0A1W1BPE1"/>